<keyword evidence="1" id="KW-1133">Transmembrane helix</keyword>
<dbReference type="OrthoDB" id="1466667at2"/>
<feature type="transmembrane region" description="Helical" evidence="1">
    <location>
        <begin position="6"/>
        <end position="25"/>
    </location>
</feature>
<dbReference type="EMBL" id="MSCM01000002">
    <property type="protein sequence ID" value="PQJ77402.1"/>
    <property type="molecule type" value="Genomic_DNA"/>
</dbReference>
<dbReference type="Proteomes" id="UP000239068">
    <property type="component" value="Unassembled WGS sequence"/>
</dbReference>
<organism evidence="2 3">
    <name type="scientific">Polaribacter glomeratus</name>
    <dbReference type="NCBI Taxonomy" id="102"/>
    <lineage>
        <taxon>Bacteria</taxon>
        <taxon>Pseudomonadati</taxon>
        <taxon>Bacteroidota</taxon>
        <taxon>Flavobacteriia</taxon>
        <taxon>Flavobacteriales</taxon>
        <taxon>Flavobacteriaceae</taxon>
    </lineage>
</organism>
<keyword evidence="1" id="KW-0472">Membrane</keyword>
<evidence type="ECO:0000256" key="1">
    <source>
        <dbReference type="SAM" id="Phobius"/>
    </source>
</evidence>
<dbReference type="GO" id="GO:0051301">
    <property type="term" value="P:cell division"/>
    <property type="evidence" value="ECO:0007669"/>
    <property type="project" value="UniProtKB-KW"/>
</dbReference>
<reference evidence="2 3" key="1">
    <citation type="submission" date="2016-12" db="EMBL/GenBank/DDBJ databases">
        <title>Trade-off between light-utilization and light-protection in marine flavobacteria.</title>
        <authorList>
            <person name="Kumagai Y."/>
            <person name="Yoshizawa S."/>
            <person name="Kogure K."/>
            <person name="Iwasaki W."/>
        </authorList>
    </citation>
    <scope>NUCLEOTIDE SEQUENCE [LARGE SCALE GENOMIC DNA]</scope>
    <source>
        <strain evidence="2 3">ATCC 43844</strain>
    </source>
</reference>
<evidence type="ECO:0000313" key="3">
    <source>
        <dbReference type="Proteomes" id="UP000239068"/>
    </source>
</evidence>
<keyword evidence="2" id="KW-0132">Cell division</keyword>
<accession>A0A2S7WJD3</accession>
<gene>
    <name evidence="2" type="ORF">BTO16_16360</name>
</gene>
<comment type="caution">
    <text evidence="2">The sequence shown here is derived from an EMBL/GenBank/DDBJ whole genome shotgun (WGS) entry which is preliminary data.</text>
</comment>
<sequence length="241" mass="27638">MEFKKFLKYLLFVVIVIGLGFLYSFSSARNLQKKIGEPVIEFSQGDNNFLTHSMVNKLLIQNEETIKNKAKSKVNLYGLENRVLKNPYVESAAVFLTVDGQLKTIIKQRTPVARIIEKNDSYYIDKQGVKVPLSANYSARVLLISGIQNDAQIKEILPLVSFILKDNFLQKEIVGIDKSDVNEYQFAVRSGDYKIDFGNLTEVDIKFKKLKAFYNKAFDDKTIQNYKAINLKYHNQVVCTK</sequence>
<proteinExistence type="predicted"/>
<evidence type="ECO:0000313" key="2">
    <source>
        <dbReference type="EMBL" id="PQJ77402.1"/>
    </source>
</evidence>
<protein>
    <submittedName>
        <fullName evidence="2">Cell division protein FtsQ</fullName>
    </submittedName>
</protein>
<name>A0A2S7WJD3_9FLAO</name>
<dbReference type="AlphaFoldDB" id="A0A2S7WJD3"/>
<keyword evidence="2" id="KW-0131">Cell cycle</keyword>
<keyword evidence="1" id="KW-0812">Transmembrane</keyword>
<keyword evidence="3" id="KW-1185">Reference proteome</keyword>
<dbReference type="RefSeq" id="WP_105022723.1">
    <property type="nucleotide sequence ID" value="NZ_MSCM01000002.1"/>
</dbReference>